<feature type="compositionally biased region" description="Basic and acidic residues" evidence="5">
    <location>
        <begin position="448"/>
        <end position="462"/>
    </location>
</feature>
<dbReference type="Gene3D" id="1.20.1070.10">
    <property type="entry name" value="Rhodopsin 7-helix transmembrane proteins"/>
    <property type="match status" value="1"/>
</dbReference>
<feature type="transmembrane region" description="Helical" evidence="6">
    <location>
        <begin position="241"/>
        <end position="262"/>
    </location>
</feature>
<dbReference type="OrthoDB" id="100006at2759"/>
<keyword evidence="3 6" id="KW-1133">Transmembrane helix</keyword>
<dbReference type="PANTHER" id="PTHR23112:SF37">
    <property type="entry name" value="G PROTEIN-COUPLED RECEPTOR GPR1"/>
    <property type="match status" value="1"/>
</dbReference>
<feature type="region of interest" description="Disordered" evidence="5">
    <location>
        <begin position="348"/>
        <end position="405"/>
    </location>
</feature>
<feature type="transmembrane region" description="Helical" evidence="6">
    <location>
        <begin position="198"/>
        <end position="220"/>
    </location>
</feature>
<name>A0A6A6P8L9_9PEZI</name>
<feature type="compositionally biased region" description="Basic residues" evidence="5">
    <location>
        <begin position="370"/>
        <end position="384"/>
    </location>
</feature>
<accession>A0A6A6P8L9</accession>
<feature type="transmembrane region" description="Helical" evidence="6">
    <location>
        <begin position="31"/>
        <end position="52"/>
    </location>
</feature>
<evidence type="ECO:0000256" key="5">
    <source>
        <dbReference type="SAM" id="MobiDB-lite"/>
    </source>
</evidence>
<evidence type="ECO:0000256" key="2">
    <source>
        <dbReference type="ARBA" id="ARBA00022692"/>
    </source>
</evidence>
<dbReference type="Proteomes" id="UP000799766">
    <property type="component" value="Unassembled WGS sequence"/>
</dbReference>
<feature type="compositionally biased region" description="Low complexity" evidence="5">
    <location>
        <begin position="437"/>
        <end position="447"/>
    </location>
</feature>
<keyword evidence="4 6" id="KW-0472">Membrane</keyword>
<dbReference type="GO" id="GO:0004930">
    <property type="term" value="F:G protein-coupled receptor activity"/>
    <property type="evidence" value="ECO:0007669"/>
    <property type="project" value="TreeGrafter"/>
</dbReference>
<organism evidence="8 9">
    <name type="scientific">Lineolata rhizophorae</name>
    <dbReference type="NCBI Taxonomy" id="578093"/>
    <lineage>
        <taxon>Eukaryota</taxon>
        <taxon>Fungi</taxon>
        <taxon>Dikarya</taxon>
        <taxon>Ascomycota</taxon>
        <taxon>Pezizomycotina</taxon>
        <taxon>Dothideomycetes</taxon>
        <taxon>Dothideomycetes incertae sedis</taxon>
        <taxon>Lineolatales</taxon>
        <taxon>Lineolataceae</taxon>
        <taxon>Lineolata</taxon>
    </lineage>
</organism>
<evidence type="ECO:0000256" key="3">
    <source>
        <dbReference type="ARBA" id="ARBA00022989"/>
    </source>
</evidence>
<keyword evidence="8" id="KW-0675">Receptor</keyword>
<comment type="subcellular location">
    <subcellularLocation>
        <location evidence="1">Membrane</location>
        <topology evidence="1">Multi-pass membrane protein</topology>
    </subcellularLocation>
</comment>
<feature type="transmembrane region" description="Helical" evidence="6">
    <location>
        <begin position="72"/>
        <end position="94"/>
    </location>
</feature>
<dbReference type="EMBL" id="MU001673">
    <property type="protein sequence ID" value="KAF2460285.1"/>
    <property type="molecule type" value="Genomic_DNA"/>
</dbReference>
<dbReference type="PANTHER" id="PTHR23112">
    <property type="entry name" value="G PROTEIN-COUPLED RECEPTOR 157-RELATED"/>
    <property type="match status" value="1"/>
</dbReference>
<feature type="transmembrane region" description="Helical" evidence="6">
    <location>
        <begin position="274"/>
        <end position="295"/>
    </location>
</feature>
<keyword evidence="9" id="KW-1185">Reference proteome</keyword>
<sequence>MSSSSLSPPEDQYFDYPYSIDPLPDEIRRGLIPVSIFALLSIASTVSLLAFLTFRLVTWRRKHHNFVGYNQYVLLIYNLLLADLQQSMSFAIGFHWLRENRIVAPTAACFIQGWLVHIGDVSSGAFIMAIAAHTWFSVVRGRRISYSVFVSAIIGCWAFALLMTVIGPALYKGRYFVRAGAWCWVAEEYEAERLWLHYLWIFIVEFGVILFYGLIFFYLHRQLSHISSTTTNRPSPRVQQAARYMVLYPIAYCILTLPLAAGRMASMSGRDLPYTYWTIAGSFMTSCGWIDALLYTLTRRVLISGETGAASSRDRNTAQLTGFEFESVDRAGARTQRTVVITGGQKARDSAFGGSLHGSRIQRHPGSATRHGHGHGHGHGHKLQKPSDDSLLGLSPAGSTDSIIKAPPAAFEGVKAETKVEVRIERATDISEEPVSESDGSSSAADSKGTKVKDAGFQRHWE</sequence>
<evidence type="ECO:0000313" key="9">
    <source>
        <dbReference type="Proteomes" id="UP000799766"/>
    </source>
</evidence>
<feature type="transmembrane region" description="Helical" evidence="6">
    <location>
        <begin position="114"/>
        <end position="136"/>
    </location>
</feature>
<dbReference type="GO" id="GO:0007189">
    <property type="term" value="P:adenylate cyclase-activating G protein-coupled receptor signaling pathway"/>
    <property type="evidence" value="ECO:0007669"/>
    <property type="project" value="TreeGrafter"/>
</dbReference>
<feature type="region of interest" description="Disordered" evidence="5">
    <location>
        <begin position="425"/>
        <end position="462"/>
    </location>
</feature>
<evidence type="ECO:0000256" key="6">
    <source>
        <dbReference type="SAM" id="Phobius"/>
    </source>
</evidence>
<evidence type="ECO:0000256" key="4">
    <source>
        <dbReference type="ARBA" id="ARBA00023136"/>
    </source>
</evidence>
<dbReference type="Pfam" id="PF11970">
    <property type="entry name" value="GPR_Gpa2_C"/>
    <property type="match status" value="1"/>
</dbReference>
<protein>
    <submittedName>
        <fullName evidence="8">G protein-coupled glucose receptor regulating Gpa2-domain-containing protein</fullName>
    </submittedName>
</protein>
<dbReference type="InterPro" id="IPR022596">
    <property type="entry name" value="GPR1/2/3_C"/>
</dbReference>
<evidence type="ECO:0000259" key="7">
    <source>
        <dbReference type="Pfam" id="PF11970"/>
    </source>
</evidence>
<dbReference type="GO" id="GO:0005886">
    <property type="term" value="C:plasma membrane"/>
    <property type="evidence" value="ECO:0007669"/>
    <property type="project" value="TreeGrafter"/>
</dbReference>
<dbReference type="SUPFAM" id="SSF81321">
    <property type="entry name" value="Family A G protein-coupled receptor-like"/>
    <property type="match status" value="1"/>
</dbReference>
<dbReference type="AlphaFoldDB" id="A0A6A6P8L9"/>
<keyword evidence="2 6" id="KW-0812">Transmembrane</keyword>
<dbReference type="CDD" id="cd00637">
    <property type="entry name" value="7tm_classA_rhodopsin-like"/>
    <property type="match status" value="1"/>
</dbReference>
<feature type="domain" description="G protein-coupled receptor GPR1/2/3 C-terminal" evidence="7">
    <location>
        <begin position="237"/>
        <end position="300"/>
    </location>
</feature>
<proteinExistence type="predicted"/>
<evidence type="ECO:0000256" key="1">
    <source>
        <dbReference type="ARBA" id="ARBA00004141"/>
    </source>
</evidence>
<reference evidence="8" key="1">
    <citation type="journal article" date="2020" name="Stud. Mycol.">
        <title>101 Dothideomycetes genomes: a test case for predicting lifestyles and emergence of pathogens.</title>
        <authorList>
            <person name="Haridas S."/>
            <person name="Albert R."/>
            <person name="Binder M."/>
            <person name="Bloem J."/>
            <person name="Labutti K."/>
            <person name="Salamov A."/>
            <person name="Andreopoulos B."/>
            <person name="Baker S."/>
            <person name="Barry K."/>
            <person name="Bills G."/>
            <person name="Bluhm B."/>
            <person name="Cannon C."/>
            <person name="Castanera R."/>
            <person name="Culley D."/>
            <person name="Daum C."/>
            <person name="Ezra D."/>
            <person name="Gonzalez J."/>
            <person name="Henrissat B."/>
            <person name="Kuo A."/>
            <person name="Liang C."/>
            <person name="Lipzen A."/>
            <person name="Lutzoni F."/>
            <person name="Magnuson J."/>
            <person name="Mondo S."/>
            <person name="Nolan M."/>
            <person name="Ohm R."/>
            <person name="Pangilinan J."/>
            <person name="Park H.-J."/>
            <person name="Ramirez L."/>
            <person name="Alfaro M."/>
            <person name="Sun H."/>
            <person name="Tritt A."/>
            <person name="Yoshinaga Y."/>
            <person name="Zwiers L.-H."/>
            <person name="Turgeon B."/>
            <person name="Goodwin S."/>
            <person name="Spatafora J."/>
            <person name="Crous P."/>
            <person name="Grigoriev I."/>
        </authorList>
    </citation>
    <scope>NUCLEOTIDE SEQUENCE</scope>
    <source>
        <strain evidence="8">ATCC 16933</strain>
    </source>
</reference>
<feature type="transmembrane region" description="Helical" evidence="6">
    <location>
        <begin position="148"/>
        <end position="171"/>
    </location>
</feature>
<evidence type="ECO:0000313" key="8">
    <source>
        <dbReference type="EMBL" id="KAF2460285.1"/>
    </source>
</evidence>
<gene>
    <name evidence="8" type="ORF">BDY21DRAFT_369335</name>
</gene>